<proteinExistence type="predicted"/>
<dbReference type="OrthoDB" id="9808843at2"/>
<dbReference type="SMART" id="SM00448">
    <property type="entry name" value="REC"/>
    <property type="match status" value="1"/>
</dbReference>
<dbReference type="Pfam" id="PF00072">
    <property type="entry name" value="Response_reg"/>
    <property type="match status" value="1"/>
</dbReference>
<dbReference type="GO" id="GO:0000160">
    <property type="term" value="P:phosphorelay signal transduction system"/>
    <property type="evidence" value="ECO:0007669"/>
    <property type="project" value="InterPro"/>
</dbReference>
<feature type="modified residue" description="4-aspartylphosphate" evidence="7">
    <location>
        <position position="65"/>
    </location>
</feature>
<sequence>MSLSLNEEIPDQIKVLILDHHTSFAEGTVSLLAVEPRITVVGVAKNENECLEFVNTADPDVVLLDSCSLKLSRTDFIGRMKQINSHLKVIILTDLNPAAFILTYGDKGVAGFLLKDCSVREMIQAIFRVYEGETVFSEGLETSPRSLINNNNFKVPLVANKSMFQLFTSREVEVARLMNKGLQNKEIAAALGIKKRTVDLHIRNIQKKLKVTTRLEAVVKWAYIDL</sequence>
<dbReference type="SUPFAM" id="SSF52172">
    <property type="entry name" value="CheY-like"/>
    <property type="match status" value="1"/>
</dbReference>
<dbReference type="PANTHER" id="PTHR43214">
    <property type="entry name" value="TWO-COMPONENT RESPONSE REGULATOR"/>
    <property type="match status" value="1"/>
</dbReference>
<dbReference type="InterPro" id="IPR000792">
    <property type="entry name" value="Tscrpt_reg_LuxR_C"/>
</dbReference>
<dbReference type="KEGG" id="sgy:Sgly_2719"/>
<keyword evidence="11" id="KW-1185">Reference proteome</keyword>
<gene>
    <name evidence="10" type="ordered locus">Sgly_2719</name>
</gene>
<dbReference type="GO" id="GO:0003677">
    <property type="term" value="F:DNA binding"/>
    <property type="evidence" value="ECO:0007669"/>
    <property type="project" value="UniProtKB-KW"/>
</dbReference>
<evidence type="ECO:0000259" key="9">
    <source>
        <dbReference type="PROSITE" id="PS50110"/>
    </source>
</evidence>
<evidence type="ECO:0000256" key="5">
    <source>
        <dbReference type="ARBA" id="ARBA00023163"/>
    </source>
</evidence>
<dbReference type="GO" id="GO:0006355">
    <property type="term" value="P:regulation of DNA-templated transcription"/>
    <property type="evidence" value="ECO:0007669"/>
    <property type="project" value="InterPro"/>
</dbReference>
<dbReference type="InterPro" id="IPR001789">
    <property type="entry name" value="Sig_transdc_resp-reg_receiver"/>
</dbReference>
<dbReference type="PRINTS" id="PR00038">
    <property type="entry name" value="HTHLUXR"/>
</dbReference>
<keyword evidence="4" id="KW-0238">DNA-binding</keyword>
<comment type="function">
    <text evidence="6">May play the central regulatory role in sporulation. It may be an element of the effector pathway responsible for the activation of sporulation genes in response to nutritional stress. Spo0A may act in concert with spo0H (a sigma factor) to control the expression of some genes that are critical to the sporulation process.</text>
</comment>
<dbReference type="InterPro" id="IPR039420">
    <property type="entry name" value="WalR-like"/>
</dbReference>
<dbReference type="PROSITE" id="PS50110">
    <property type="entry name" value="RESPONSE_REGULATORY"/>
    <property type="match status" value="1"/>
</dbReference>
<reference evidence="10 11" key="1">
    <citation type="journal article" date="2011" name="Stand. Genomic Sci.">
        <title>Complete genome sequence of Syntrophobotulus glycolicus type strain (FlGlyR).</title>
        <authorList>
            <person name="Han C."/>
            <person name="Mwirichia R."/>
            <person name="Chertkov O."/>
            <person name="Held B."/>
            <person name="Lapidus A."/>
            <person name="Nolan M."/>
            <person name="Lucas S."/>
            <person name="Hammon N."/>
            <person name="Deshpande S."/>
            <person name="Cheng J.F."/>
            <person name="Tapia R."/>
            <person name="Goodwin L."/>
            <person name="Pitluck S."/>
            <person name="Huntemann M."/>
            <person name="Liolios K."/>
            <person name="Ivanova N."/>
            <person name="Pagani I."/>
            <person name="Mavromatis K."/>
            <person name="Ovchinikova G."/>
            <person name="Pati A."/>
            <person name="Chen A."/>
            <person name="Palaniappan K."/>
            <person name="Land M."/>
            <person name="Hauser L."/>
            <person name="Brambilla E.M."/>
            <person name="Rohde M."/>
            <person name="Spring S."/>
            <person name="Sikorski J."/>
            <person name="Goker M."/>
            <person name="Woyke T."/>
            <person name="Bristow J."/>
            <person name="Eisen J.A."/>
            <person name="Markowitz V."/>
            <person name="Hugenholtz P."/>
            <person name="Kyrpides N.C."/>
            <person name="Klenk H.P."/>
            <person name="Detter J.C."/>
        </authorList>
    </citation>
    <scope>NUCLEOTIDE SEQUENCE [LARGE SCALE GENOMIC DNA]</scope>
    <source>
        <strain evidence="11">DSM 8271 / FlGlyR</strain>
    </source>
</reference>
<evidence type="ECO:0000256" key="3">
    <source>
        <dbReference type="ARBA" id="ARBA00023015"/>
    </source>
</evidence>
<keyword evidence="5" id="KW-0804">Transcription</keyword>
<evidence type="ECO:0000256" key="2">
    <source>
        <dbReference type="ARBA" id="ARBA00022553"/>
    </source>
</evidence>
<dbReference type="InterPro" id="IPR016032">
    <property type="entry name" value="Sig_transdc_resp-reg_C-effctor"/>
</dbReference>
<dbReference type="SUPFAM" id="SSF46894">
    <property type="entry name" value="C-terminal effector domain of the bipartite response regulators"/>
    <property type="match status" value="1"/>
</dbReference>
<dbReference type="Gene3D" id="3.40.50.2300">
    <property type="match status" value="1"/>
</dbReference>
<dbReference type="CDD" id="cd06170">
    <property type="entry name" value="LuxR_C_like"/>
    <property type="match status" value="1"/>
</dbReference>
<evidence type="ECO:0000259" key="8">
    <source>
        <dbReference type="PROSITE" id="PS50043"/>
    </source>
</evidence>
<dbReference type="InterPro" id="IPR058245">
    <property type="entry name" value="NreC/VraR/RcsB-like_REC"/>
</dbReference>
<keyword evidence="2 7" id="KW-0597">Phosphoprotein</keyword>
<dbReference type="STRING" id="645991.Sgly_2719"/>
<name>F0SXT1_SYNGF</name>
<feature type="domain" description="HTH luxR-type" evidence="8">
    <location>
        <begin position="160"/>
        <end position="225"/>
    </location>
</feature>
<dbReference type="AlphaFoldDB" id="F0SXT1"/>
<evidence type="ECO:0000256" key="4">
    <source>
        <dbReference type="ARBA" id="ARBA00023125"/>
    </source>
</evidence>
<dbReference type="CDD" id="cd17535">
    <property type="entry name" value="REC_NarL-like"/>
    <property type="match status" value="1"/>
</dbReference>
<organism evidence="10 11">
    <name type="scientific">Syntrophobotulus glycolicus (strain DSM 8271 / FlGlyR)</name>
    <dbReference type="NCBI Taxonomy" id="645991"/>
    <lineage>
        <taxon>Bacteria</taxon>
        <taxon>Bacillati</taxon>
        <taxon>Bacillota</taxon>
        <taxon>Clostridia</taxon>
        <taxon>Eubacteriales</taxon>
        <taxon>Desulfitobacteriaceae</taxon>
        <taxon>Syntrophobotulus</taxon>
    </lineage>
</organism>
<reference evidence="11" key="2">
    <citation type="submission" date="2011-02" db="EMBL/GenBank/DDBJ databases">
        <title>The complete genome of Syntrophobotulus glycolicus DSM 8271.</title>
        <authorList>
            <person name="Lucas S."/>
            <person name="Copeland A."/>
            <person name="Lapidus A."/>
            <person name="Bruce D."/>
            <person name="Goodwin L."/>
            <person name="Pitluck S."/>
            <person name="Kyrpides N."/>
            <person name="Mavromatis K."/>
            <person name="Pagani I."/>
            <person name="Ivanova N."/>
            <person name="Mikhailova N."/>
            <person name="Chertkov O."/>
            <person name="Held B."/>
            <person name="Detter J.C."/>
            <person name="Tapia R."/>
            <person name="Han C."/>
            <person name="Land M."/>
            <person name="Hauser L."/>
            <person name="Markowitz V."/>
            <person name="Cheng J.-F."/>
            <person name="Hugenholtz P."/>
            <person name="Woyke T."/>
            <person name="Wu D."/>
            <person name="Spring S."/>
            <person name="Schroeder M."/>
            <person name="Brambilla E."/>
            <person name="Klenk H.-P."/>
            <person name="Eisen J.A."/>
        </authorList>
    </citation>
    <scope>NUCLEOTIDE SEQUENCE [LARGE SCALE GENOMIC DNA]</scope>
    <source>
        <strain evidence="11">DSM 8271 / FlGlyR</strain>
    </source>
</reference>
<dbReference type="HOGENOM" id="CLU_000445_90_10_9"/>
<dbReference type="SMART" id="SM00421">
    <property type="entry name" value="HTH_LUXR"/>
    <property type="match status" value="1"/>
</dbReference>
<dbReference type="PROSITE" id="PS00622">
    <property type="entry name" value="HTH_LUXR_1"/>
    <property type="match status" value="1"/>
</dbReference>
<dbReference type="PANTHER" id="PTHR43214:SF41">
    <property type="entry name" value="NITRATE_NITRITE RESPONSE REGULATOR PROTEIN NARP"/>
    <property type="match status" value="1"/>
</dbReference>
<accession>F0SXT1</accession>
<dbReference type="Proteomes" id="UP000007488">
    <property type="component" value="Chromosome"/>
</dbReference>
<dbReference type="InterPro" id="IPR011006">
    <property type="entry name" value="CheY-like_superfamily"/>
</dbReference>
<evidence type="ECO:0000256" key="6">
    <source>
        <dbReference type="ARBA" id="ARBA00024867"/>
    </source>
</evidence>
<protein>
    <recommendedName>
        <fullName evidence="1">Stage 0 sporulation protein A homolog</fullName>
    </recommendedName>
</protein>
<evidence type="ECO:0000256" key="1">
    <source>
        <dbReference type="ARBA" id="ARBA00018672"/>
    </source>
</evidence>
<dbReference type="Pfam" id="PF00196">
    <property type="entry name" value="GerE"/>
    <property type="match status" value="1"/>
</dbReference>
<evidence type="ECO:0000313" key="11">
    <source>
        <dbReference type="Proteomes" id="UP000007488"/>
    </source>
</evidence>
<evidence type="ECO:0000313" key="10">
    <source>
        <dbReference type="EMBL" id="ADY56992.1"/>
    </source>
</evidence>
<dbReference type="eggNOG" id="COG2197">
    <property type="taxonomic scope" value="Bacteria"/>
</dbReference>
<dbReference type="PROSITE" id="PS50043">
    <property type="entry name" value="HTH_LUXR_2"/>
    <property type="match status" value="1"/>
</dbReference>
<keyword evidence="3" id="KW-0805">Transcription regulation</keyword>
<dbReference type="RefSeq" id="WP_013625812.1">
    <property type="nucleotide sequence ID" value="NC_015172.1"/>
</dbReference>
<evidence type="ECO:0000256" key="7">
    <source>
        <dbReference type="PROSITE-ProRule" id="PRU00169"/>
    </source>
</evidence>
<dbReference type="EMBL" id="CP002547">
    <property type="protein sequence ID" value="ADY56992.1"/>
    <property type="molecule type" value="Genomic_DNA"/>
</dbReference>
<feature type="domain" description="Response regulatory" evidence="9">
    <location>
        <begin position="14"/>
        <end position="130"/>
    </location>
</feature>